<dbReference type="Gene3D" id="3.40.5.10">
    <property type="entry name" value="Ribosomal protein L9, N-terminal domain"/>
    <property type="match status" value="1"/>
</dbReference>
<dbReference type="NCBIfam" id="TIGR00158">
    <property type="entry name" value="L9"/>
    <property type="match status" value="1"/>
</dbReference>
<dbReference type="InterPro" id="IPR036791">
    <property type="entry name" value="Ribosomal_bL9_C_sf"/>
</dbReference>
<dbReference type="Gene3D" id="3.10.430.100">
    <property type="entry name" value="Ribosomal protein L9, C-terminal domain"/>
    <property type="match status" value="1"/>
</dbReference>
<dbReference type="PANTHER" id="PTHR21368">
    <property type="entry name" value="50S RIBOSOMAL PROTEIN L9"/>
    <property type="match status" value="1"/>
</dbReference>
<dbReference type="AlphaFoldDB" id="A0A7S7SMC9"/>
<comment type="function">
    <text evidence="7">Binds to the 23S rRNA.</text>
</comment>
<dbReference type="InterPro" id="IPR000244">
    <property type="entry name" value="Ribosomal_bL9"/>
</dbReference>
<dbReference type="InterPro" id="IPR009027">
    <property type="entry name" value="Ribosomal_bL9/RNase_H1_N"/>
</dbReference>
<keyword evidence="3 7" id="KW-0694">RNA-binding</keyword>
<dbReference type="GO" id="GO:1990904">
    <property type="term" value="C:ribonucleoprotein complex"/>
    <property type="evidence" value="ECO:0007669"/>
    <property type="project" value="UniProtKB-KW"/>
</dbReference>
<dbReference type="RefSeq" id="WP_194451430.1">
    <property type="nucleotide sequence ID" value="NZ_CP063849.1"/>
</dbReference>
<dbReference type="HAMAP" id="MF_00503">
    <property type="entry name" value="Ribosomal_bL9"/>
    <property type="match status" value="1"/>
</dbReference>
<evidence type="ECO:0000256" key="7">
    <source>
        <dbReference type="HAMAP-Rule" id="MF_00503"/>
    </source>
</evidence>
<evidence type="ECO:0000313" key="9">
    <source>
        <dbReference type="EMBL" id="QOY89768.1"/>
    </source>
</evidence>
<evidence type="ECO:0000313" key="10">
    <source>
        <dbReference type="Proteomes" id="UP000593892"/>
    </source>
</evidence>
<keyword evidence="10" id="KW-1185">Reference proteome</keyword>
<dbReference type="Proteomes" id="UP000593892">
    <property type="component" value="Chromosome"/>
</dbReference>
<evidence type="ECO:0000259" key="8">
    <source>
        <dbReference type="PROSITE" id="PS00651"/>
    </source>
</evidence>
<dbReference type="Pfam" id="PF01281">
    <property type="entry name" value="Ribosomal_L9_N"/>
    <property type="match status" value="1"/>
</dbReference>
<name>A0A7S7SMC9_PALFE</name>
<dbReference type="KEGG" id="pfer:IRI77_07400"/>
<accession>A0A7S7SMC9</accession>
<comment type="similarity">
    <text evidence="1 7">Belongs to the bacterial ribosomal protein bL9 family.</text>
</comment>
<dbReference type="InterPro" id="IPR020070">
    <property type="entry name" value="Ribosomal_bL9_N"/>
</dbReference>
<dbReference type="EMBL" id="CP063849">
    <property type="protein sequence ID" value="QOY89768.1"/>
    <property type="molecule type" value="Genomic_DNA"/>
</dbReference>
<protein>
    <recommendedName>
        <fullName evidence="6 7">Large ribosomal subunit protein bL9</fullName>
    </recommendedName>
</protein>
<dbReference type="SUPFAM" id="SSF55658">
    <property type="entry name" value="L9 N-domain-like"/>
    <property type="match status" value="1"/>
</dbReference>
<keyword evidence="2 7" id="KW-0699">rRNA-binding</keyword>
<dbReference type="GO" id="GO:0005840">
    <property type="term" value="C:ribosome"/>
    <property type="evidence" value="ECO:0007669"/>
    <property type="project" value="UniProtKB-KW"/>
</dbReference>
<dbReference type="InterPro" id="IPR020069">
    <property type="entry name" value="Ribosomal_bL9_C"/>
</dbReference>
<dbReference type="GO" id="GO:0006412">
    <property type="term" value="P:translation"/>
    <property type="evidence" value="ECO:0007669"/>
    <property type="project" value="UniProtKB-UniRule"/>
</dbReference>
<dbReference type="InterPro" id="IPR020594">
    <property type="entry name" value="Ribosomal_bL9_bac/chp"/>
</dbReference>
<keyword evidence="5 7" id="KW-0687">Ribonucleoprotein</keyword>
<proteinExistence type="inferred from homology"/>
<reference evidence="9 10" key="1">
    <citation type="submission" date="2020-10" db="EMBL/GenBank/DDBJ databases">
        <title>Complete genome sequence of Paludibaculum fermentans P105T, a facultatively anaerobic acidobacterium capable of dissimilatory Fe(III) reduction.</title>
        <authorList>
            <person name="Dedysh S.N."/>
            <person name="Beletsky A.V."/>
            <person name="Kulichevskaya I.S."/>
            <person name="Mardanov A.V."/>
            <person name="Ravin N.V."/>
        </authorList>
    </citation>
    <scope>NUCLEOTIDE SEQUENCE [LARGE SCALE GENOMIC DNA]</scope>
    <source>
        <strain evidence="9 10">P105</strain>
    </source>
</reference>
<evidence type="ECO:0000256" key="3">
    <source>
        <dbReference type="ARBA" id="ARBA00022884"/>
    </source>
</evidence>
<dbReference type="InterPro" id="IPR036935">
    <property type="entry name" value="Ribosomal_bL9_N_sf"/>
</dbReference>
<evidence type="ECO:0000256" key="2">
    <source>
        <dbReference type="ARBA" id="ARBA00022730"/>
    </source>
</evidence>
<dbReference type="GO" id="GO:0019843">
    <property type="term" value="F:rRNA binding"/>
    <property type="evidence" value="ECO:0007669"/>
    <property type="project" value="UniProtKB-UniRule"/>
</dbReference>
<evidence type="ECO:0000256" key="5">
    <source>
        <dbReference type="ARBA" id="ARBA00023274"/>
    </source>
</evidence>
<organism evidence="9 10">
    <name type="scientific">Paludibaculum fermentans</name>
    <dbReference type="NCBI Taxonomy" id="1473598"/>
    <lineage>
        <taxon>Bacteria</taxon>
        <taxon>Pseudomonadati</taxon>
        <taxon>Acidobacteriota</taxon>
        <taxon>Terriglobia</taxon>
        <taxon>Bryobacterales</taxon>
        <taxon>Bryobacteraceae</taxon>
        <taxon>Paludibaculum</taxon>
    </lineage>
</organism>
<sequence>MDVILREDVEKLGQRGQVVKVTSGYARNFLLPKKLAVAATESNKNIVAQERDAALRREAKDKASATELANLLGALKLTSTQKAGESDVLFGSVTAKDIADLLEKQGYQIDRKKIQLDAPIKTLGEHKIAIKLHREVTAEVSLSVNKEEEAQ</sequence>
<keyword evidence="4 7" id="KW-0689">Ribosomal protein</keyword>
<dbReference type="PROSITE" id="PS00651">
    <property type="entry name" value="RIBOSOMAL_L9"/>
    <property type="match status" value="1"/>
</dbReference>
<dbReference type="SUPFAM" id="SSF55653">
    <property type="entry name" value="Ribosomal protein L9 C-domain"/>
    <property type="match status" value="1"/>
</dbReference>
<dbReference type="GO" id="GO:0003735">
    <property type="term" value="F:structural constituent of ribosome"/>
    <property type="evidence" value="ECO:0007669"/>
    <property type="project" value="InterPro"/>
</dbReference>
<evidence type="ECO:0000256" key="6">
    <source>
        <dbReference type="ARBA" id="ARBA00035292"/>
    </source>
</evidence>
<evidence type="ECO:0000256" key="4">
    <source>
        <dbReference type="ARBA" id="ARBA00022980"/>
    </source>
</evidence>
<gene>
    <name evidence="7" type="primary">rplI</name>
    <name evidence="9" type="ORF">IRI77_07400</name>
</gene>
<dbReference type="Pfam" id="PF03948">
    <property type="entry name" value="Ribosomal_L9_C"/>
    <property type="match status" value="1"/>
</dbReference>
<feature type="domain" description="Ribosomal protein L9" evidence="8">
    <location>
        <begin position="13"/>
        <end position="40"/>
    </location>
</feature>
<evidence type="ECO:0000256" key="1">
    <source>
        <dbReference type="ARBA" id="ARBA00010605"/>
    </source>
</evidence>